<dbReference type="PANTHER" id="PTHR42938:SF47">
    <property type="entry name" value="HYDROXYPYRUVATE REDUCTASE"/>
    <property type="match status" value="1"/>
</dbReference>
<dbReference type="CDD" id="cd04902">
    <property type="entry name" value="ACT_3PGDH-xct"/>
    <property type="match status" value="1"/>
</dbReference>
<comment type="function">
    <text evidence="1">Catalyzes the reversible oxidation of 3-phospho-D-glycerate to 3-phosphonooxypyruvate, the first step of the phosphorylated L-serine biosynthesis pathway. Also catalyzes the reversible oxidation of 2-hydroxyglutarate to 2-oxoglutarate.</text>
</comment>
<dbReference type="InterPro" id="IPR006236">
    <property type="entry name" value="PGDH"/>
</dbReference>
<evidence type="ECO:0000256" key="1">
    <source>
        <dbReference type="ARBA" id="ARBA00003800"/>
    </source>
</evidence>
<keyword evidence="9" id="KW-0718">Serine biosynthesis</keyword>
<dbReference type="InterPro" id="IPR045626">
    <property type="entry name" value="PGDH_ASB_dom"/>
</dbReference>
<evidence type="ECO:0000256" key="2">
    <source>
        <dbReference type="ARBA" id="ARBA00005216"/>
    </source>
</evidence>
<dbReference type="UniPathway" id="UPA00135">
    <property type="reaction ID" value="UER00196"/>
</dbReference>
<evidence type="ECO:0000256" key="5">
    <source>
        <dbReference type="ARBA" id="ARBA00023002"/>
    </source>
</evidence>
<evidence type="ECO:0000256" key="8">
    <source>
        <dbReference type="ARBA" id="ARBA00048731"/>
    </source>
</evidence>
<dbReference type="PROSITE" id="PS51671">
    <property type="entry name" value="ACT"/>
    <property type="match status" value="1"/>
</dbReference>
<evidence type="ECO:0000256" key="6">
    <source>
        <dbReference type="ARBA" id="ARBA00023027"/>
    </source>
</evidence>
<dbReference type="Gene3D" id="3.40.50.720">
    <property type="entry name" value="NAD(P)-binding Rossmann-like Domain"/>
    <property type="match status" value="2"/>
</dbReference>
<dbReference type="AlphaFoldDB" id="A0A0S7Y3R2"/>
<dbReference type="Pfam" id="PF19304">
    <property type="entry name" value="PGDH_inter"/>
    <property type="match status" value="1"/>
</dbReference>
<evidence type="ECO:0000259" key="10">
    <source>
        <dbReference type="PROSITE" id="PS51671"/>
    </source>
</evidence>
<reference evidence="11 12" key="1">
    <citation type="journal article" date="2015" name="Microbiome">
        <title>Genomic resolution of linkages in carbon, nitrogen, and sulfur cycling among widespread estuary sediment bacteria.</title>
        <authorList>
            <person name="Baker B.J."/>
            <person name="Lazar C.S."/>
            <person name="Teske A.P."/>
            <person name="Dick G.J."/>
        </authorList>
    </citation>
    <scope>NUCLEOTIDE SEQUENCE [LARGE SCALE GENOMIC DNA]</scope>
    <source>
        <strain evidence="11">DG_54_3</strain>
    </source>
</reference>
<keyword evidence="9" id="KW-0028">Amino-acid biosynthesis</keyword>
<dbReference type="GO" id="GO:0006564">
    <property type="term" value="P:L-serine biosynthetic process"/>
    <property type="evidence" value="ECO:0007669"/>
    <property type="project" value="UniProtKB-UniRule"/>
</dbReference>
<gene>
    <name evidence="11" type="ORF">AMJ44_04400</name>
</gene>
<dbReference type="InterPro" id="IPR029753">
    <property type="entry name" value="D-isomer_DH_CS"/>
</dbReference>
<dbReference type="EC" id="1.1.1.95" evidence="9"/>
<name>A0A0S7Y3R2_UNCSA</name>
<dbReference type="InterPro" id="IPR006140">
    <property type="entry name" value="D-isomer_DH_NAD-bd"/>
</dbReference>
<keyword evidence="6 9" id="KW-0520">NAD</keyword>
<evidence type="ECO:0000313" key="12">
    <source>
        <dbReference type="Proteomes" id="UP000051861"/>
    </source>
</evidence>
<comment type="catalytic activity">
    <reaction evidence="8 9">
        <text>(2R)-3-phosphoglycerate + NAD(+) = 3-phosphooxypyruvate + NADH + H(+)</text>
        <dbReference type="Rhea" id="RHEA:12641"/>
        <dbReference type="ChEBI" id="CHEBI:15378"/>
        <dbReference type="ChEBI" id="CHEBI:18110"/>
        <dbReference type="ChEBI" id="CHEBI:57540"/>
        <dbReference type="ChEBI" id="CHEBI:57945"/>
        <dbReference type="ChEBI" id="CHEBI:58272"/>
        <dbReference type="EC" id="1.1.1.95"/>
    </reaction>
</comment>
<dbReference type="PROSITE" id="PS00671">
    <property type="entry name" value="D_2_HYDROXYACID_DH_3"/>
    <property type="match status" value="1"/>
</dbReference>
<dbReference type="EMBL" id="LIZX01000029">
    <property type="protein sequence ID" value="KPJ69226.1"/>
    <property type="molecule type" value="Genomic_DNA"/>
</dbReference>
<dbReference type="InterPro" id="IPR045865">
    <property type="entry name" value="ACT-like_dom_sf"/>
</dbReference>
<evidence type="ECO:0000313" key="11">
    <source>
        <dbReference type="EMBL" id="KPJ69226.1"/>
    </source>
</evidence>
<dbReference type="Pfam" id="PF00389">
    <property type="entry name" value="2-Hacid_dh"/>
    <property type="match status" value="1"/>
</dbReference>
<dbReference type="InterPro" id="IPR036291">
    <property type="entry name" value="NAD(P)-bd_dom_sf"/>
</dbReference>
<feature type="domain" description="ACT" evidence="10">
    <location>
        <begin position="454"/>
        <end position="526"/>
    </location>
</feature>
<dbReference type="Gene3D" id="3.30.70.260">
    <property type="match status" value="1"/>
</dbReference>
<dbReference type="Gene3D" id="3.30.1330.90">
    <property type="entry name" value="D-3-phosphoglycerate dehydrogenase, domain 3"/>
    <property type="match status" value="1"/>
</dbReference>
<dbReference type="SUPFAM" id="SSF55021">
    <property type="entry name" value="ACT-like"/>
    <property type="match status" value="1"/>
</dbReference>
<dbReference type="PROSITE" id="PS00065">
    <property type="entry name" value="D_2_HYDROXYACID_DH_1"/>
    <property type="match status" value="1"/>
</dbReference>
<dbReference type="SUPFAM" id="SSF143548">
    <property type="entry name" value="Serine metabolism enzymes domain"/>
    <property type="match status" value="1"/>
</dbReference>
<accession>A0A0S7Y3R2</accession>
<protein>
    <recommendedName>
        <fullName evidence="4 9">D-3-phosphoglycerate dehydrogenase</fullName>
        <ecNumber evidence="9">1.1.1.95</ecNumber>
    </recommendedName>
</protein>
<organism evidence="11 12">
    <name type="scientific">candidate division WOR-1 bacterium DG_54_3</name>
    <dbReference type="NCBI Taxonomy" id="1703775"/>
    <lineage>
        <taxon>Bacteria</taxon>
        <taxon>Bacillati</taxon>
        <taxon>Saganbacteria</taxon>
    </lineage>
</organism>
<dbReference type="Proteomes" id="UP000051861">
    <property type="component" value="Unassembled WGS sequence"/>
</dbReference>
<comment type="catalytic activity">
    <reaction evidence="7">
        <text>(R)-2-hydroxyglutarate + NAD(+) = 2-oxoglutarate + NADH + H(+)</text>
        <dbReference type="Rhea" id="RHEA:49612"/>
        <dbReference type="ChEBI" id="CHEBI:15378"/>
        <dbReference type="ChEBI" id="CHEBI:15801"/>
        <dbReference type="ChEBI" id="CHEBI:16810"/>
        <dbReference type="ChEBI" id="CHEBI:57540"/>
        <dbReference type="ChEBI" id="CHEBI:57945"/>
        <dbReference type="EC" id="1.1.1.399"/>
    </reaction>
</comment>
<dbReference type="InterPro" id="IPR002912">
    <property type="entry name" value="ACT_dom"/>
</dbReference>
<dbReference type="Pfam" id="PF02826">
    <property type="entry name" value="2-Hacid_dh_C"/>
    <property type="match status" value="1"/>
</dbReference>
<dbReference type="PATRIC" id="fig|1703775.3.peg.1329"/>
<dbReference type="InterPro" id="IPR029009">
    <property type="entry name" value="ASB_dom_sf"/>
</dbReference>
<evidence type="ECO:0000256" key="9">
    <source>
        <dbReference type="RuleBase" id="RU363003"/>
    </source>
</evidence>
<dbReference type="SUPFAM" id="SSF52283">
    <property type="entry name" value="Formate/glycerate dehydrogenase catalytic domain-like"/>
    <property type="match status" value="1"/>
</dbReference>
<dbReference type="GO" id="GO:0051287">
    <property type="term" value="F:NAD binding"/>
    <property type="evidence" value="ECO:0007669"/>
    <property type="project" value="UniProtKB-UniRule"/>
</dbReference>
<proteinExistence type="inferred from homology"/>
<dbReference type="Pfam" id="PF01842">
    <property type="entry name" value="ACT"/>
    <property type="match status" value="1"/>
</dbReference>
<dbReference type="NCBIfam" id="TIGR01327">
    <property type="entry name" value="PGDH"/>
    <property type="match status" value="1"/>
</dbReference>
<evidence type="ECO:0000256" key="7">
    <source>
        <dbReference type="ARBA" id="ARBA00048126"/>
    </source>
</evidence>
<comment type="pathway">
    <text evidence="2 9">Amino-acid biosynthesis; L-serine biosynthesis; L-serine from 3-phospho-D-glycerate: step 1/3.</text>
</comment>
<dbReference type="InterPro" id="IPR006139">
    <property type="entry name" value="D-isomer_2_OHA_DH_cat_dom"/>
</dbReference>
<comment type="similarity">
    <text evidence="3 9">Belongs to the D-isomer specific 2-hydroxyacid dehydrogenase family.</text>
</comment>
<sequence length="526" mass="57715">MKVLVTDPLSEEGVKVFQESPDIEVDVVTDLTPEELKGIIGDYHALVIRSATRVTAEIIEGAHNLKVIGRAGTGLDNVDIPAVSKKGIVVMNTPGGNTITAAEHTIGMIMALSRNIPQATASLKRGKWEKEKFQGWELFNKTLGIIGVGRIGRLVAERAKGMKMKVIAYDPYIKPDTIERLDVEPISFDELLQRSDYITIHAPRTDETANMINRETIARMKRGAMLINCARGGIVNENDLYDALESGHLSGAALDVFSKEPPGKTKLMSLPNFICTPHLGASTKEAQDKVATDVAKQIVAYLLYGSVENAVNVPGISPELITTLRPYAILAERMGSLQTQLADSAILEVQINYSGTVTDYDMSPLTTAMLKGLLTPILKDEVNFVNAPLIATERGIKVVESKTKTSEDFSSLIKLTVKTSDTENIVSGTIFGNKLIRILRINKFYLEAIPEGHSLLITNLDRPGVIGRITSTLGRHEVNISRMQVGEEKDKKQNVIFLATNVSVNDEILEELRNLDDVFSVRRVEL</sequence>
<dbReference type="CDD" id="cd12173">
    <property type="entry name" value="PGDH_4"/>
    <property type="match status" value="1"/>
</dbReference>
<dbReference type="PANTHER" id="PTHR42938">
    <property type="entry name" value="FORMATE DEHYDROGENASE 1"/>
    <property type="match status" value="1"/>
</dbReference>
<evidence type="ECO:0000256" key="4">
    <source>
        <dbReference type="ARBA" id="ARBA00021582"/>
    </source>
</evidence>
<dbReference type="FunFam" id="3.30.1330.90:FF:000003">
    <property type="entry name" value="D-3-phosphoglycerate dehydrogenase"/>
    <property type="match status" value="1"/>
</dbReference>
<dbReference type="GO" id="GO:0004617">
    <property type="term" value="F:phosphoglycerate dehydrogenase activity"/>
    <property type="evidence" value="ECO:0007669"/>
    <property type="project" value="UniProtKB-UniRule"/>
</dbReference>
<dbReference type="InterPro" id="IPR029752">
    <property type="entry name" value="D-isomer_DH_CS1"/>
</dbReference>
<keyword evidence="5 9" id="KW-0560">Oxidoreductase</keyword>
<evidence type="ECO:0000256" key="3">
    <source>
        <dbReference type="ARBA" id="ARBA00005854"/>
    </source>
</evidence>
<dbReference type="SUPFAM" id="SSF51735">
    <property type="entry name" value="NAD(P)-binding Rossmann-fold domains"/>
    <property type="match status" value="1"/>
</dbReference>
<comment type="caution">
    <text evidence="11">The sequence shown here is derived from an EMBL/GenBank/DDBJ whole genome shotgun (WGS) entry which is preliminary data.</text>
</comment>
<dbReference type="FunFam" id="3.40.50.720:FF:000021">
    <property type="entry name" value="D-3-phosphoglycerate dehydrogenase"/>
    <property type="match status" value="1"/>
</dbReference>